<dbReference type="Gene3D" id="3.30.420.10">
    <property type="entry name" value="Ribonuclease H-like superfamily/Ribonuclease H"/>
    <property type="match status" value="1"/>
</dbReference>
<dbReference type="Proteomes" id="UP000265140">
    <property type="component" value="Chromosome 10"/>
</dbReference>
<organism evidence="2 3">
    <name type="scientific">Esox lucius</name>
    <name type="common">Northern pike</name>
    <dbReference type="NCBI Taxonomy" id="8010"/>
    <lineage>
        <taxon>Eukaryota</taxon>
        <taxon>Metazoa</taxon>
        <taxon>Chordata</taxon>
        <taxon>Craniata</taxon>
        <taxon>Vertebrata</taxon>
        <taxon>Euteleostomi</taxon>
        <taxon>Actinopterygii</taxon>
        <taxon>Neopterygii</taxon>
        <taxon>Teleostei</taxon>
        <taxon>Protacanthopterygii</taxon>
        <taxon>Esociformes</taxon>
        <taxon>Esocidae</taxon>
        <taxon>Esox</taxon>
    </lineage>
</organism>
<sequence length="138" mass="15975">MGKKQIWTDEPSSTLFPTSAHNVCCQLIKHGGESVIVWAAISWASLGLMISLHGCMTFKENEHQRHPMVQTLFPHDVPIFQDDNSSTDTDGFMYTRVYVKHLPWPPQSLDLNIIESSMWKWHRMQNIYICFNKCHVSL</sequence>
<keyword evidence="1" id="KW-0472">Membrane</keyword>
<proteinExistence type="predicted"/>
<name>A0AAY5KS67_ESOLU</name>
<accession>A0AAY5KS67</accession>
<keyword evidence="1" id="KW-0812">Transmembrane</keyword>
<evidence type="ECO:0000313" key="2">
    <source>
        <dbReference type="Ensembl" id="ENSELUP00000091145.1"/>
    </source>
</evidence>
<dbReference type="AlphaFoldDB" id="A0AAY5KS67"/>
<protein>
    <submittedName>
        <fullName evidence="2">Uncharacterized protein</fullName>
    </submittedName>
</protein>
<evidence type="ECO:0000256" key="1">
    <source>
        <dbReference type="SAM" id="Phobius"/>
    </source>
</evidence>
<dbReference type="Ensembl" id="ENSELUT00000100397.1">
    <property type="protein sequence ID" value="ENSELUP00000091145.1"/>
    <property type="gene ID" value="ENSELUG00000041320.1"/>
</dbReference>
<evidence type="ECO:0000313" key="3">
    <source>
        <dbReference type="Proteomes" id="UP000265140"/>
    </source>
</evidence>
<dbReference type="InterPro" id="IPR036397">
    <property type="entry name" value="RNaseH_sf"/>
</dbReference>
<keyword evidence="1" id="KW-1133">Transmembrane helix</keyword>
<dbReference type="GO" id="GO:0003676">
    <property type="term" value="F:nucleic acid binding"/>
    <property type="evidence" value="ECO:0007669"/>
    <property type="project" value="InterPro"/>
</dbReference>
<reference evidence="2" key="2">
    <citation type="submission" date="2025-08" db="UniProtKB">
        <authorList>
            <consortium name="Ensembl"/>
        </authorList>
    </citation>
    <scope>IDENTIFICATION</scope>
</reference>
<dbReference type="GeneTree" id="ENSGT01120000277871"/>
<reference evidence="2 3" key="1">
    <citation type="submission" date="2020-02" db="EMBL/GenBank/DDBJ databases">
        <title>Esox lucius (northern pike) genome, fEsoLuc1, primary haplotype.</title>
        <authorList>
            <person name="Myers G."/>
            <person name="Karagic N."/>
            <person name="Meyer A."/>
            <person name="Pippel M."/>
            <person name="Reichard M."/>
            <person name="Winkler S."/>
            <person name="Tracey A."/>
            <person name="Sims Y."/>
            <person name="Howe K."/>
            <person name="Rhie A."/>
            <person name="Formenti G."/>
            <person name="Durbin R."/>
            <person name="Fedrigo O."/>
            <person name="Jarvis E.D."/>
        </authorList>
    </citation>
    <scope>NUCLEOTIDE SEQUENCE [LARGE SCALE GENOMIC DNA]</scope>
</reference>
<reference evidence="2" key="3">
    <citation type="submission" date="2025-09" db="UniProtKB">
        <authorList>
            <consortium name="Ensembl"/>
        </authorList>
    </citation>
    <scope>IDENTIFICATION</scope>
</reference>
<feature type="transmembrane region" description="Helical" evidence="1">
    <location>
        <begin position="36"/>
        <end position="58"/>
    </location>
</feature>
<keyword evidence="3" id="KW-1185">Reference proteome</keyword>